<dbReference type="EMBL" id="JAVHJV010000004">
    <property type="protein sequence ID" value="KAK5943676.1"/>
    <property type="molecule type" value="Genomic_DNA"/>
</dbReference>
<dbReference type="Gene3D" id="1.10.132.70">
    <property type="match status" value="1"/>
</dbReference>
<evidence type="ECO:0000256" key="5">
    <source>
        <dbReference type="ARBA" id="ARBA00022679"/>
    </source>
</evidence>
<dbReference type="RefSeq" id="XP_064731766.1">
    <property type="nucleotide sequence ID" value="XM_064873108.1"/>
</dbReference>
<keyword evidence="17" id="KW-1185">Reference proteome</keyword>
<dbReference type="Pfam" id="PF12009">
    <property type="entry name" value="Telomerase_RBD"/>
    <property type="match status" value="1"/>
</dbReference>
<evidence type="ECO:0000259" key="15">
    <source>
        <dbReference type="PROSITE" id="PS50878"/>
    </source>
</evidence>
<keyword evidence="5 13" id="KW-0808">Transferase</keyword>
<protein>
    <recommendedName>
        <fullName evidence="3 13">Telomerase reverse transcriptase</fullName>
        <ecNumber evidence="2 13">2.7.7.49</ecNumber>
    </recommendedName>
    <alternativeName>
        <fullName evidence="13">Telomerase catalytic subunit</fullName>
    </alternativeName>
</protein>
<comment type="function">
    <text evidence="13">Telomerase is a ribonucleoprotein enzyme essential for the replication of chromosome termini in most eukaryotes. It elongates telomeres. It is a reverse transcriptase that adds simple sequence repeats to chromosome ends by copying a template sequence within the RNA component of the enzyme.</text>
</comment>
<dbReference type="PRINTS" id="PR01365">
    <property type="entry name" value="TELOMERASERT"/>
</dbReference>
<comment type="catalytic activity">
    <reaction evidence="12 13">
        <text>DNA(n) + a 2'-deoxyribonucleoside 5'-triphosphate = DNA(n+1) + diphosphate</text>
        <dbReference type="Rhea" id="RHEA:22508"/>
        <dbReference type="Rhea" id="RHEA-COMP:17339"/>
        <dbReference type="Rhea" id="RHEA-COMP:17340"/>
        <dbReference type="ChEBI" id="CHEBI:33019"/>
        <dbReference type="ChEBI" id="CHEBI:61560"/>
        <dbReference type="ChEBI" id="CHEBI:173112"/>
        <dbReference type="EC" id="2.7.7.49"/>
    </reaction>
</comment>
<sequence length="1129" mass="128498">MAKRKRSTSTFNAAQKRSKVEDTRTGSKSITRVHTLQPLLNKCYREVKTLKDYLLDALPTTSRVRRKRLLSFADDSQEHKELLSDTLVGLLEAPPATTLTEREQQRTHFTQTRRASQPHSATTQLCSLDEVIDFAIWSLFKHNNGEQKKPTHLLCQGFDRSVTGLREHACRPILPGILQQQENVDRNSLRTPLWRQLMSLMGADGEPIFSNLLLDCGLFARLRDGQDNYYQLSGIPVHDLCLKVAHQQGHNAGRSRQAPVSATTASQPRKLSCITMVRNRILYSKPSFNRNKSIQSGLKHMHVLNRLADLHNSEQDLTVMRYVFPRQFNMHNVFTSMTDRTETVQAFKDYTFREDELRHLSAKERRYLPRRLRGPALQLIRKMRRAHARCSYSQLLAHYCPIPANSRSEAVRTVQATNPSAARNSAVTSTIETQMKLSNEQRVLACDVPSTESEEASFMPYTTSAGHVSSFVRAALANLLPRDTFGVGHDGSENWHKVMVQADKFVCMRKFESTNLHGLVQNLKVKCVTWLAPNGIVPTNKLAVSDKMKREELLHELVYYVFDSLLIPLINSNFYVTESGIHRNKLLYFRHDVWDRLCQPCLASMKLSALVPLSARQVRGKRSDPLGYSLVRLLPKETGTRSITNLRRRTIKVVHGKRFLAQSINTKLTPVFNIFNYERRRDTGIFKSDTFSLQDVHAKLSAFRSELRVTDKQRLYLVKTDIRSAFDSIPQTKLLDLVYQIFKQKQYCTVKHAECKLAAAPADKSSSRTGVKFIKCAMPAGSALKSDALEAFNLASKRQTVYSDTDQQQPISAEQAKRLLEEHVQANIVKIGKKCYRQSVGIPQGSILSSLLCTFFYNDFEAKKLSFLEPRSSLLLRIIDDFLLITTERADAIQFVKAMKAGDASYGIVVHPEKSLVNFDMAIDGVQIPRLSDTTSFPFCGLSINSENLQVSKDRVRKDNVVANTLTVDLHGHAGEKLKRRLMSSLRIQLQGVLLDISLNGQSLVMRSLIECFQESAMKMHQYYISMPKSKQPSSTLIIQLIERLVDLVVRSMQQRRKNDEQIFGRQQICSLAAFGIMRVLSSRTTRYSAVLTWLRGLKLQTQHSLNMEPKALEQLVEDGFRALQHYIY</sequence>
<evidence type="ECO:0000256" key="12">
    <source>
        <dbReference type="ARBA" id="ARBA00048173"/>
    </source>
</evidence>
<evidence type="ECO:0000313" key="17">
    <source>
        <dbReference type="Proteomes" id="UP001334248"/>
    </source>
</evidence>
<evidence type="ECO:0000256" key="2">
    <source>
        <dbReference type="ARBA" id="ARBA00012493"/>
    </source>
</evidence>
<dbReference type="InterPro" id="IPR003545">
    <property type="entry name" value="Telomerase_RT"/>
</dbReference>
<accession>A0ABR0RSU7</accession>
<evidence type="ECO:0000256" key="6">
    <source>
        <dbReference type="ARBA" id="ARBA00022695"/>
    </source>
</evidence>
<feature type="region of interest" description="Disordered" evidence="14">
    <location>
        <begin position="1"/>
        <end position="28"/>
    </location>
</feature>
<proteinExistence type="inferred from homology"/>
<dbReference type="InterPro" id="IPR021891">
    <property type="entry name" value="Telomerase_RBD"/>
</dbReference>
<dbReference type="Proteomes" id="UP001334248">
    <property type="component" value="Unassembled WGS sequence"/>
</dbReference>
<dbReference type="GO" id="GO:0003964">
    <property type="term" value="F:RNA-directed DNA polymerase activity"/>
    <property type="evidence" value="ECO:0007669"/>
    <property type="project" value="UniProtKB-KW"/>
</dbReference>
<evidence type="ECO:0000256" key="1">
    <source>
        <dbReference type="ARBA" id="ARBA00008001"/>
    </source>
</evidence>
<reference evidence="16 17" key="1">
    <citation type="journal article" date="2023" name="Res Sq">
        <title>Genomic and morphological characterization of Knufia obscura isolated from the Mars 2020 spacecraft assembly facility.</title>
        <authorList>
            <person name="Chander A.M."/>
            <person name="Teixeira M.M."/>
            <person name="Singh N.K."/>
            <person name="Williams M.P."/>
            <person name="Parker C.W."/>
            <person name="Leo P."/>
            <person name="Stajich J.E."/>
            <person name="Torok T."/>
            <person name="Tighe S."/>
            <person name="Mason C.E."/>
            <person name="Venkateswaran K."/>
        </authorList>
    </citation>
    <scope>NUCLEOTIDE SEQUENCE [LARGE SCALE GENOMIC DNA]</scope>
    <source>
        <strain evidence="16 17">CCFEE 5817</strain>
    </source>
</reference>
<evidence type="ECO:0000256" key="7">
    <source>
        <dbReference type="ARBA" id="ARBA00022723"/>
    </source>
</evidence>
<comment type="similarity">
    <text evidence="1 13">Belongs to the reverse transcriptase family. Telomerase subfamily.</text>
</comment>
<comment type="caution">
    <text evidence="16">The sequence shown here is derived from an EMBL/GenBank/DDBJ whole genome shotgun (WGS) entry which is preliminary data.</text>
</comment>
<keyword evidence="11 13" id="KW-0539">Nucleus</keyword>
<dbReference type="InterPro" id="IPR000477">
    <property type="entry name" value="RT_dom"/>
</dbReference>
<name>A0ABR0RSU7_9EURO</name>
<evidence type="ECO:0000256" key="10">
    <source>
        <dbReference type="ARBA" id="ARBA00022918"/>
    </source>
</evidence>
<dbReference type="SMART" id="SM00975">
    <property type="entry name" value="Telomerase_RBD"/>
    <property type="match status" value="1"/>
</dbReference>
<keyword evidence="6 13" id="KW-0548">Nucleotidyltransferase</keyword>
<keyword evidence="9 13" id="KW-0779">Telomere</keyword>
<keyword evidence="7 13" id="KW-0479">Metal-binding</keyword>
<evidence type="ECO:0000313" key="16">
    <source>
        <dbReference type="EMBL" id="KAK5943676.1"/>
    </source>
</evidence>
<comment type="subcellular location">
    <subcellularLocation>
        <location evidence="13">Nucleus</location>
    </subcellularLocation>
    <subcellularLocation>
        <location evidence="13">Chromosome</location>
        <location evidence="13">Telomere</location>
    </subcellularLocation>
</comment>
<keyword evidence="8 13" id="KW-0460">Magnesium</keyword>
<dbReference type="PROSITE" id="PS50878">
    <property type="entry name" value="RT_POL"/>
    <property type="match status" value="1"/>
</dbReference>
<evidence type="ECO:0000256" key="14">
    <source>
        <dbReference type="SAM" id="MobiDB-lite"/>
    </source>
</evidence>
<dbReference type="SUPFAM" id="SSF56672">
    <property type="entry name" value="DNA/RNA polymerases"/>
    <property type="match status" value="1"/>
</dbReference>
<evidence type="ECO:0000256" key="8">
    <source>
        <dbReference type="ARBA" id="ARBA00022842"/>
    </source>
</evidence>
<dbReference type="InterPro" id="IPR043502">
    <property type="entry name" value="DNA/RNA_pol_sf"/>
</dbReference>
<evidence type="ECO:0000256" key="13">
    <source>
        <dbReference type="RuleBase" id="RU365061"/>
    </source>
</evidence>
<dbReference type="CDD" id="cd01648">
    <property type="entry name" value="TERT"/>
    <property type="match status" value="1"/>
</dbReference>
<keyword evidence="4 13" id="KW-0158">Chromosome</keyword>
<evidence type="ECO:0000256" key="4">
    <source>
        <dbReference type="ARBA" id="ARBA00022454"/>
    </source>
</evidence>
<organism evidence="16 17">
    <name type="scientific">Knufia obscura</name>
    <dbReference type="NCBI Taxonomy" id="1635080"/>
    <lineage>
        <taxon>Eukaryota</taxon>
        <taxon>Fungi</taxon>
        <taxon>Dikarya</taxon>
        <taxon>Ascomycota</taxon>
        <taxon>Pezizomycotina</taxon>
        <taxon>Eurotiomycetes</taxon>
        <taxon>Chaetothyriomycetidae</taxon>
        <taxon>Chaetothyriales</taxon>
        <taxon>Trichomeriaceae</taxon>
        <taxon>Knufia</taxon>
    </lineage>
</organism>
<dbReference type="EC" id="2.7.7.49" evidence="2 13"/>
<dbReference type="Gene3D" id="3.30.70.2630">
    <property type="match status" value="1"/>
</dbReference>
<dbReference type="PANTHER" id="PTHR12066">
    <property type="entry name" value="TELOMERASE REVERSE TRANSCRIPTASE"/>
    <property type="match status" value="1"/>
</dbReference>
<gene>
    <name evidence="16" type="primary">EST2</name>
    <name evidence="16" type="ORF">PMZ80_004684</name>
</gene>
<evidence type="ECO:0000256" key="9">
    <source>
        <dbReference type="ARBA" id="ARBA00022895"/>
    </source>
</evidence>
<dbReference type="PANTHER" id="PTHR12066:SF0">
    <property type="entry name" value="TELOMERASE REVERSE TRANSCRIPTASE"/>
    <property type="match status" value="1"/>
</dbReference>
<evidence type="ECO:0000256" key="11">
    <source>
        <dbReference type="ARBA" id="ARBA00023242"/>
    </source>
</evidence>
<evidence type="ECO:0000256" key="3">
    <source>
        <dbReference type="ARBA" id="ARBA00016182"/>
    </source>
</evidence>
<keyword evidence="10 13" id="KW-0695">RNA-directed DNA polymerase</keyword>
<feature type="domain" description="Reverse transcriptase" evidence="15">
    <location>
        <begin position="615"/>
        <end position="944"/>
    </location>
</feature>
<dbReference type="Gene3D" id="1.10.357.90">
    <property type="match status" value="1"/>
</dbReference>
<dbReference type="GeneID" id="89998133"/>